<evidence type="ECO:0000259" key="5">
    <source>
        <dbReference type="PROSITE" id="PS51352"/>
    </source>
</evidence>
<dbReference type="PROSITE" id="PS00194">
    <property type="entry name" value="THIOREDOXIN_1"/>
    <property type="match status" value="1"/>
</dbReference>
<dbReference type="SUPFAM" id="SSF52833">
    <property type="entry name" value="Thioredoxin-like"/>
    <property type="match status" value="1"/>
</dbReference>
<evidence type="ECO:0000313" key="6">
    <source>
        <dbReference type="EMBL" id="MBD3863766.1"/>
    </source>
</evidence>
<dbReference type="InterPro" id="IPR017937">
    <property type="entry name" value="Thioredoxin_CS"/>
</dbReference>
<evidence type="ECO:0000313" key="7">
    <source>
        <dbReference type="Proteomes" id="UP000627521"/>
    </source>
</evidence>
<dbReference type="InterPro" id="IPR000866">
    <property type="entry name" value="AhpC/TSA"/>
</dbReference>
<reference evidence="6 7" key="1">
    <citation type="submission" date="2020-09" db="EMBL/GenBank/DDBJ databases">
        <title>Bacillus nautilus sp. nov., Chryseoglobus crepusculi sp. nov, and Psychrobacter noctis sp. nov., isolated from deep-sea sponges from the equatorial Atlantic.</title>
        <authorList>
            <person name="Stennett H.L."/>
            <person name="Williams S.E."/>
        </authorList>
    </citation>
    <scope>NUCLEOTIDE SEQUENCE [LARGE SCALE GENOMIC DNA]</scope>
    <source>
        <strain evidence="6 7">28M-24</strain>
    </source>
</reference>
<dbReference type="RefSeq" id="WP_191099756.1">
    <property type="nucleotide sequence ID" value="NZ_JACXXF010000004.1"/>
</dbReference>
<organism evidence="6 7">
    <name type="scientific">Olleya marilimosa</name>
    <dbReference type="NCBI Taxonomy" id="272164"/>
    <lineage>
        <taxon>Bacteria</taxon>
        <taxon>Pseudomonadati</taxon>
        <taxon>Bacteroidota</taxon>
        <taxon>Flavobacteriia</taxon>
        <taxon>Flavobacteriales</taxon>
        <taxon>Flavobacteriaceae</taxon>
    </lineage>
</organism>
<dbReference type="CDD" id="cd02966">
    <property type="entry name" value="TlpA_like_family"/>
    <property type="match status" value="1"/>
</dbReference>
<evidence type="ECO:0000256" key="4">
    <source>
        <dbReference type="ARBA" id="ARBA00023284"/>
    </source>
</evidence>
<dbReference type="PANTHER" id="PTHR42852:SF6">
    <property type="entry name" value="THIOL:DISULFIDE INTERCHANGE PROTEIN DSBE"/>
    <property type="match status" value="1"/>
</dbReference>
<name>A0ABR8LUB1_9FLAO</name>
<dbReference type="PROSITE" id="PS51352">
    <property type="entry name" value="THIOREDOXIN_2"/>
    <property type="match status" value="1"/>
</dbReference>
<dbReference type="Proteomes" id="UP000627521">
    <property type="component" value="Unassembled WGS sequence"/>
</dbReference>
<comment type="caution">
    <text evidence="6">The sequence shown here is derived from an EMBL/GenBank/DDBJ whole genome shotgun (WGS) entry which is preliminary data.</text>
</comment>
<dbReference type="PROSITE" id="PS51257">
    <property type="entry name" value="PROKAR_LIPOPROTEIN"/>
    <property type="match status" value="1"/>
</dbReference>
<feature type="domain" description="Thioredoxin" evidence="5">
    <location>
        <begin position="29"/>
        <end position="170"/>
    </location>
</feature>
<evidence type="ECO:0000256" key="3">
    <source>
        <dbReference type="ARBA" id="ARBA00023157"/>
    </source>
</evidence>
<keyword evidence="7" id="KW-1185">Reference proteome</keyword>
<dbReference type="Gene3D" id="3.40.30.10">
    <property type="entry name" value="Glutaredoxin"/>
    <property type="match status" value="1"/>
</dbReference>
<gene>
    <name evidence="6" type="ORF">IEG06_09905</name>
</gene>
<dbReference type="Pfam" id="PF00578">
    <property type="entry name" value="AhpC-TSA"/>
    <property type="match status" value="1"/>
</dbReference>
<dbReference type="InterPro" id="IPR036249">
    <property type="entry name" value="Thioredoxin-like_sf"/>
</dbReference>
<dbReference type="PANTHER" id="PTHR42852">
    <property type="entry name" value="THIOL:DISULFIDE INTERCHANGE PROTEIN DSBE"/>
    <property type="match status" value="1"/>
</dbReference>
<evidence type="ECO:0000256" key="2">
    <source>
        <dbReference type="ARBA" id="ARBA00022748"/>
    </source>
</evidence>
<evidence type="ECO:0000256" key="1">
    <source>
        <dbReference type="ARBA" id="ARBA00004196"/>
    </source>
</evidence>
<keyword evidence="3" id="KW-1015">Disulfide bond</keyword>
<protein>
    <submittedName>
        <fullName evidence="6">TlpA family protein disulfide reductase</fullName>
    </submittedName>
</protein>
<comment type="subcellular location">
    <subcellularLocation>
        <location evidence="1">Cell envelope</location>
    </subcellularLocation>
</comment>
<dbReference type="InterPro" id="IPR050553">
    <property type="entry name" value="Thioredoxin_ResA/DsbE_sf"/>
</dbReference>
<keyword evidence="2" id="KW-0201">Cytochrome c-type biogenesis</keyword>
<keyword evidence="4" id="KW-0676">Redox-active center</keyword>
<proteinExistence type="predicted"/>
<sequence>MKPYILLLLVAALSFSCKQEPSKPLVFGTEIGDYAPTFTATTPDGKDLSLNDVDAKVIVLDFWASWCGPCRRENPNVVKMYNQYHDKGLEIVGISLDKQGQKDRWLKAIAQDKLTWKHVSNLEGWQEPIALAYGVRSIPATYILDGEGKIIAKNLRGKALEDKIAEILAN</sequence>
<accession>A0ABR8LUB1</accession>
<dbReference type="EMBL" id="JACXXH010000005">
    <property type="protein sequence ID" value="MBD3863766.1"/>
    <property type="molecule type" value="Genomic_DNA"/>
</dbReference>
<dbReference type="InterPro" id="IPR013766">
    <property type="entry name" value="Thioredoxin_domain"/>
</dbReference>